<protein>
    <recommendedName>
        <fullName evidence="2">UspA domain-containing protein</fullName>
    </recommendedName>
</protein>
<dbReference type="InterPro" id="IPR006015">
    <property type="entry name" value="Universal_stress_UspA"/>
</dbReference>
<dbReference type="Pfam" id="PF00582">
    <property type="entry name" value="Usp"/>
    <property type="match status" value="2"/>
</dbReference>
<dbReference type="InterPro" id="IPR006016">
    <property type="entry name" value="UspA"/>
</dbReference>
<keyword evidence="1" id="KW-0175">Coiled coil</keyword>
<dbReference type="EMBL" id="CALNXI010002439">
    <property type="protein sequence ID" value="CAH3187681.1"/>
    <property type="molecule type" value="Genomic_DNA"/>
</dbReference>
<name>A0ABN8S7G0_9CNID</name>
<dbReference type="PANTHER" id="PTHR46989">
    <property type="entry name" value="USP DOMAIN-CONTAINING PROTEIN"/>
    <property type="match status" value="1"/>
</dbReference>
<dbReference type="InterPro" id="IPR014729">
    <property type="entry name" value="Rossmann-like_a/b/a_fold"/>
</dbReference>
<organism evidence="3 4">
    <name type="scientific">Porites evermanni</name>
    <dbReference type="NCBI Taxonomy" id="104178"/>
    <lineage>
        <taxon>Eukaryota</taxon>
        <taxon>Metazoa</taxon>
        <taxon>Cnidaria</taxon>
        <taxon>Anthozoa</taxon>
        <taxon>Hexacorallia</taxon>
        <taxon>Scleractinia</taxon>
        <taxon>Fungiina</taxon>
        <taxon>Poritidae</taxon>
        <taxon>Porites</taxon>
    </lineage>
</organism>
<dbReference type="SUPFAM" id="SSF52402">
    <property type="entry name" value="Adenine nucleotide alpha hydrolases-like"/>
    <property type="match status" value="2"/>
</dbReference>
<evidence type="ECO:0000313" key="3">
    <source>
        <dbReference type="EMBL" id="CAH3187681.1"/>
    </source>
</evidence>
<dbReference type="PANTHER" id="PTHR46989:SF3">
    <property type="entry name" value="USPA DOMAIN-CONTAINING PROTEIN"/>
    <property type="match status" value="1"/>
</dbReference>
<dbReference type="Gene3D" id="3.40.50.620">
    <property type="entry name" value="HUPs"/>
    <property type="match status" value="2"/>
</dbReference>
<reference evidence="3 4" key="1">
    <citation type="submission" date="2022-05" db="EMBL/GenBank/DDBJ databases">
        <authorList>
            <consortium name="Genoscope - CEA"/>
            <person name="William W."/>
        </authorList>
    </citation>
    <scope>NUCLEOTIDE SEQUENCE [LARGE SCALE GENOMIC DNA]</scope>
</reference>
<evidence type="ECO:0000313" key="4">
    <source>
        <dbReference type="Proteomes" id="UP001159427"/>
    </source>
</evidence>
<gene>
    <name evidence="3" type="ORF">PEVE_00017842</name>
</gene>
<feature type="domain" description="UspA" evidence="2">
    <location>
        <begin position="4"/>
        <end position="128"/>
    </location>
</feature>
<evidence type="ECO:0000256" key="1">
    <source>
        <dbReference type="SAM" id="Coils"/>
    </source>
</evidence>
<dbReference type="Proteomes" id="UP001159427">
    <property type="component" value="Unassembled WGS sequence"/>
</dbReference>
<feature type="coiled-coil region" evidence="1">
    <location>
        <begin position="53"/>
        <end position="80"/>
    </location>
</feature>
<proteinExistence type="predicted"/>
<comment type="caution">
    <text evidence="3">The sequence shown here is derived from an EMBL/GenBank/DDBJ whole genome shotgun (WGS) entry which is preliminary data.</text>
</comment>
<dbReference type="CDD" id="cd23659">
    <property type="entry name" value="USP_At3g01520-like"/>
    <property type="match status" value="2"/>
</dbReference>
<feature type="coiled-coil region" evidence="1">
    <location>
        <begin position="196"/>
        <end position="223"/>
    </location>
</feature>
<keyword evidence="4" id="KW-1185">Reference proteome</keyword>
<accession>A0ABN8S7G0</accession>
<evidence type="ECO:0000259" key="2">
    <source>
        <dbReference type="Pfam" id="PF00582"/>
    </source>
</evidence>
<feature type="domain" description="UspA" evidence="2">
    <location>
        <begin position="147"/>
        <end position="287"/>
    </location>
</feature>
<dbReference type="PRINTS" id="PR01438">
    <property type="entry name" value="UNVRSLSTRESS"/>
</dbReference>
<sequence length="293" mass="33028">MSHRTIAIAVDPSEYSEKAFDWFMSNIYHEGDKLVIIHSHEVHPPVMPHMILTDEWTREVAKHEKTINELERRYEEKCKALKLSAKIIVTDGPPGEIICKQAKEQGASFIVVGSRGTGTIRRTILGSVKFQCGQLLKTESMAEAESRVVVIAVDASDHAEKAFNWYKDQVYRKGDKLVVVHSHELHPPALPHAMATEEWKKEVQKHEQYIKDLEEKYKAKCEAMEVSAKIIIQGGNPGEHVCKIAEKEHATLIVCGSRGMGTVRRTILGSTSDYIIHHAHCPCLVVPKDKHSK</sequence>